<evidence type="ECO:0000313" key="5">
    <source>
        <dbReference type="EMBL" id="KUO95775.1"/>
    </source>
</evidence>
<dbReference type="RefSeq" id="WP_067716273.1">
    <property type="nucleotide sequence ID" value="NZ_LPVJ01000037.1"/>
</dbReference>
<dbReference type="GO" id="GO:0009254">
    <property type="term" value="P:peptidoglycan turnover"/>
    <property type="evidence" value="ECO:0007669"/>
    <property type="project" value="InterPro"/>
</dbReference>
<feature type="chain" id="PRO_5007110212" description="3D domain-containing protein" evidence="3">
    <location>
        <begin position="28"/>
        <end position="218"/>
    </location>
</feature>
<dbReference type="Proteomes" id="UP000053557">
    <property type="component" value="Unassembled WGS sequence"/>
</dbReference>
<sequence length="218" mass="23388">MVSIRAVALRSLLSIATVLSVPEVTHAYPTVHGLARDQTAAHHATLQKCVTQTPRKLAHNAIVIRPHSTDGPRRRKKREQTAAPSVASMVSLAPVMDVVAKASSISVKNTFDCQLTAYGPGFESTGKRPGDPGYGITATGKRAKPRHTIAVDPHLIPLGSLVYIDGVGYRVAEDVGGAIKGRHIDVYFPSDEDAKIFGVKRHVKVYVFETAHGDDVAP</sequence>
<dbReference type="GO" id="GO:0004553">
    <property type="term" value="F:hydrolase activity, hydrolyzing O-glycosyl compounds"/>
    <property type="evidence" value="ECO:0007669"/>
    <property type="project" value="InterPro"/>
</dbReference>
<evidence type="ECO:0000256" key="1">
    <source>
        <dbReference type="ARBA" id="ARBA00022729"/>
    </source>
</evidence>
<feature type="signal peptide" evidence="3">
    <location>
        <begin position="1"/>
        <end position="27"/>
    </location>
</feature>
<dbReference type="InterPro" id="IPR059180">
    <property type="entry name" value="3D_YorM"/>
</dbReference>
<dbReference type="PANTHER" id="PTHR39160">
    <property type="entry name" value="CELL WALL-BINDING PROTEIN YOCH"/>
    <property type="match status" value="1"/>
</dbReference>
<dbReference type="Pfam" id="PF06725">
    <property type="entry name" value="3D"/>
    <property type="match status" value="1"/>
</dbReference>
<dbReference type="EMBL" id="LPVJ01000037">
    <property type="protein sequence ID" value="KUO95775.1"/>
    <property type="molecule type" value="Genomic_DNA"/>
</dbReference>
<dbReference type="CDD" id="cd14667">
    <property type="entry name" value="3D_containing_proteins"/>
    <property type="match status" value="1"/>
</dbReference>
<dbReference type="InterPro" id="IPR010611">
    <property type="entry name" value="3D_dom"/>
</dbReference>
<evidence type="ECO:0000313" key="6">
    <source>
        <dbReference type="Proteomes" id="UP000053557"/>
    </source>
</evidence>
<dbReference type="SUPFAM" id="SSF50685">
    <property type="entry name" value="Barwin-like endoglucanases"/>
    <property type="match status" value="1"/>
</dbReference>
<evidence type="ECO:0000256" key="3">
    <source>
        <dbReference type="SAM" id="SignalP"/>
    </source>
</evidence>
<dbReference type="GO" id="GO:0019867">
    <property type="term" value="C:outer membrane"/>
    <property type="evidence" value="ECO:0007669"/>
    <property type="project" value="InterPro"/>
</dbReference>
<dbReference type="Gene3D" id="2.40.40.10">
    <property type="entry name" value="RlpA-like domain"/>
    <property type="match status" value="1"/>
</dbReference>
<feature type="region of interest" description="Disordered" evidence="2">
    <location>
        <begin position="65"/>
        <end position="84"/>
    </location>
</feature>
<keyword evidence="6" id="KW-1185">Reference proteome</keyword>
<reference evidence="5 6" key="1">
    <citation type="submission" date="2015-12" db="EMBL/GenBank/DDBJ databases">
        <title>Draft genome sequence of Acidibacillus ferrooxidans ITV001, isolated from a chalcopyrite acid mine drainage site in Brazil.</title>
        <authorList>
            <person name="Dall'Agnol H."/>
            <person name="Nancucheo I."/>
            <person name="Johnson B."/>
            <person name="Oliveira R."/>
            <person name="Leite L."/>
            <person name="Pylro V."/>
            <person name="Nunes G.L."/>
            <person name="Tzotzos G."/>
            <person name="Fernandes G.R."/>
            <person name="Dutra J."/>
            <person name="Orellana S.C."/>
            <person name="Oliveira G."/>
        </authorList>
    </citation>
    <scope>NUCLEOTIDE SEQUENCE [LARGE SCALE GENOMIC DNA]</scope>
    <source>
        <strain evidence="6">ITV01</strain>
    </source>
</reference>
<comment type="caution">
    <text evidence="5">The sequence shown here is derived from an EMBL/GenBank/DDBJ whole genome shotgun (WGS) entry which is preliminary data.</text>
</comment>
<proteinExistence type="predicted"/>
<organism evidence="5 6">
    <name type="scientific">Ferroacidibacillus organovorans</name>
    <dbReference type="NCBI Taxonomy" id="1765683"/>
    <lineage>
        <taxon>Bacteria</taxon>
        <taxon>Bacillati</taxon>
        <taxon>Bacillota</taxon>
        <taxon>Bacilli</taxon>
        <taxon>Bacillales</taxon>
        <taxon>Alicyclobacillaceae</taxon>
        <taxon>Ferroacidibacillus</taxon>
    </lineage>
</organism>
<protein>
    <recommendedName>
        <fullName evidence="4">3D domain-containing protein</fullName>
    </recommendedName>
</protein>
<gene>
    <name evidence="5" type="ORF">ATW55_05465</name>
</gene>
<feature type="domain" description="3D" evidence="4">
    <location>
        <begin position="148"/>
        <end position="208"/>
    </location>
</feature>
<dbReference type="InterPro" id="IPR036908">
    <property type="entry name" value="RlpA-like_sf"/>
</dbReference>
<dbReference type="InterPro" id="IPR051933">
    <property type="entry name" value="Resuscitation_pf_RpfB"/>
</dbReference>
<name>A0A101XQN2_9BACL</name>
<evidence type="ECO:0000256" key="2">
    <source>
        <dbReference type="SAM" id="MobiDB-lite"/>
    </source>
</evidence>
<dbReference type="PANTHER" id="PTHR39160:SF4">
    <property type="entry name" value="RESUSCITATION-PROMOTING FACTOR RPFB"/>
    <property type="match status" value="1"/>
</dbReference>
<evidence type="ECO:0000259" key="4">
    <source>
        <dbReference type="Pfam" id="PF06725"/>
    </source>
</evidence>
<dbReference type="AlphaFoldDB" id="A0A101XQN2"/>
<accession>A0A101XQN2</accession>
<keyword evidence="1 3" id="KW-0732">Signal</keyword>